<sequence length="2478" mass="268301">MLKKQWVKQKLSLFLAGIIMVTSVLSCTIPVQAAETADVVIDVTDYGADPSGINESTTAVEKAIEYAKTLSEGTPKIIYFPKGEYHFYADYAPVRKLYVSNTVGADQRYTNKRIGILIEDMKNVTIDGGDSLFMYHGDITTFATIRSTNVTFNNFSFDHASPSVVDVTVESKVAGENAIIAYVPECYNYTISGNTINWKGEVGPVTKTPYWQGSGKLAYTQIFDTISGKTWRGSNTLFSNVKSITDLGNNRLKFTYNSGEGPQVGYCFQMRNTTRTTPGTLFWESQNITVKDINAHFLHGFGMVGQLSKDITIDNVDFKARPGTGRTTAGFADFIQMSSIGGKVTIKNCEFSNPHDDPINVHGTFLTVNTVSADKKTFELKYRHNETAGFPQYYVGDIVDFSTKGTMIPVQDSERTVVAVDGPKEGSLDTIRITLDRPVEGITGGNNSFVVENVTYTPEVEIRNNRFIETPTRGVLVSTRKPIVIEDNYFDAMGMSSIFISCDAQGWYESGHTENVIIRNNVFDRPSGSTIYVFPTGSNDPSHQIHSNMLIEDNTFNIESNQTIFDTKSVNGLTIQNNIINRYNPNIELALSADSQTIVAGSSKATTLVSNGTQFNNAVYYFEACKNVQVKNNTYDAGFNQRINLGQYTTAGDIQVEDDDVKIGQNNQKSPVGSIQYMSTNENVATVDANGLVTGKSAGTAEIYAYTVSGARVFESNKITFTVTGTATGENAPTSVEVLSAGNTIDSVNGTMQFSADVKPADKEQSVIWRVRDAYTKNITSVATINNDGLLTASSYGVVEVVATSAADASVYGTKLITITKPKSGKSSLWTVEKDQNSWSVSNDDKLTITAKQGGSWATGSGATNVFLTDIPVGKVDFETTVKLNNKTASDYEEAGIVFFKDHDNYVMVERKHNGGSPKLAVTTETNGSAAEDPRLNDISENVIYLKLVKSGTTFTGYYSTDEINWTKIREVTNNSLGSSFKIGLIATNSPSNTQFTFEDFKVDGNKISFVDANNAPTATDAAIAKVDDATLTVNYKYQDVDNDAEGTSLYRWYIADSTDGVYKLIENATQKTLSILPAYASKYAKAEIVPVDKWGKAGSSIRSSAYQIPARTAIANNANLESLAIAGATLSPEFNADVTAYNVTIPSSVAQLAVSAKSMETSAAVSIQLDGTAIQSGTLFDVPKGKSTLTITVTAPDKTTTKTYSVKINRIANSDAFLESMILNGINGTFEFNKNQMFYNTNVSAEQTALTLSAAASQSTTLVSVIANGKTLTDFTSDSVTELNIPAVAGLNYIEIRTRAEDGITTKYYRISFSRIASPNADLSDLKMDGTSISGFDSAIQTYRIISELKNVSFEAVAADPRAKAVITINGVTSHTADLKAGLNKVVIIVKAENISKVKTYTVNITVPQEDNADLLSLETENLNLSPLFTPETQDYTITTSGSSVLMRAEAVEPNAKISIETDAEIFESGNSISKQINVYTGKNTIKVIVTASNGKTTKTYNIVVNSESSTYLSDMEWESANSGDSSWNSGNPAKDTGWEGYEMSLTGSDGQKVTYQKGIGTHANSTIVYNVAGKGFTRFRSDIGVSYKKNTSSEPHLVFEVLVDDASRYTSKTMLGNTPYETIDLDITNANKVTLKVTQSPNIWSAHGNWADAKFIGTSVEPPERYGVIIEEQPDAIIKTDKKLAAPGEIVTVNVSDINILKLFGSISVKEADDTATDVPVTQVTEDVPEGTWRYRFTMPAEAVKVKVELEQAPTSETPSIDKQPTAQTVTEGNPAVFSITASAADNGTLTYQWQMLTKEQDAVWADISGATNATYQIAKTTLEDSAKQFRCIVTNTKDSMVPTTATSNAAELTVNPSVKKIKSVANPVDITVTFGTHADKLNLPDTVIVTLENDTTAEVDVDWNTESYDGSKAGEYTFVGTLLPQAGIINSDNITAKIKVTVEEQTEQPSKDALLALIASAKEMAKDSKYTQESRDALTEAIKTAQAVADNNKATEQQIADVENALQTAINALEEVQPEKPSKEALLALIASAKEMAEDSKYTQASRDTLNKAIETAQVVADNDNATEQQIAEAEKALQTAIDALVKEQEPEKPSKEALLALIASAKEMAKDSKYTQASRDALTKAIETAQAVADNENATKQEIADAQKALQAAVKALVKQGGSDKPSGGSSEPEHRKHVEPNMVSSSDLTDKVASSSKGTDISVRNDYKVATGFLNELMKNKEKSVTLNGDWYSWTFDGKNVENNMPGVIWFDTRISTDSPNEDAIAKLTGEADTTNLYFSYEGNLPGETVIRVQLEKYAGKPVYVYYHNPEKGRLELIQADVKADNDGWIEFSITHCSDYVVSASAIKGAVKVTKPAPAPKAEPADEPQKEQTTAVNPETGGKDNTLAAVAVETAEKTEQPAVTEQAKVAVAENVEATAPKAEKIIAQADNLEEMNSSIPAVKKDFSYPIVIGGCVLLIAIAFQLIKRKSIHK</sequence>
<dbReference type="SMART" id="SM00776">
    <property type="entry name" value="NPCBM"/>
    <property type="match status" value="1"/>
</dbReference>
<dbReference type="InterPro" id="IPR013320">
    <property type="entry name" value="ConA-like_dom_sf"/>
</dbReference>
<dbReference type="RefSeq" id="WP_092756677.1">
    <property type="nucleotide sequence ID" value="NZ_FOCG01000008.1"/>
</dbReference>
<dbReference type="Gene3D" id="2.60.120.200">
    <property type="match status" value="1"/>
</dbReference>
<evidence type="ECO:0000313" key="7">
    <source>
        <dbReference type="Proteomes" id="UP000199158"/>
    </source>
</evidence>
<evidence type="ECO:0000256" key="3">
    <source>
        <dbReference type="SAM" id="Phobius"/>
    </source>
</evidence>
<dbReference type="InterPro" id="IPR013783">
    <property type="entry name" value="Ig-like_fold"/>
</dbReference>
<dbReference type="InterPro" id="IPR007110">
    <property type="entry name" value="Ig-like_dom"/>
</dbReference>
<dbReference type="SUPFAM" id="SSF48726">
    <property type="entry name" value="Immunoglobulin"/>
    <property type="match status" value="1"/>
</dbReference>
<dbReference type="InterPro" id="IPR012334">
    <property type="entry name" value="Pectin_lyas_fold"/>
</dbReference>
<dbReference type="InterPro" id="IPR008979">
    <property type="entry name" value="Galactose-bd-like_sf"/>
</dbReference>
<evidence type="ECO:0000313" key="6">
    <source>
        <dbReference type="EMBL" id="SEN18465.1"/>
    </source>
</evidence>
<feature type="coiled-coil region" evidence="1">
    <location>
        <begin position="1988"/>
        <end position="2015"/>
    </location>
</feature>
<evidence type="ECO:0000259" key="5">
    <source>
        <dbReference type="PROSITE" id="PS50835"/>
    </source>
</evidence>
<dbReference type="OrthoDB" id="9807299at2"/>
<keyword evidence="4" id="KW-0732">Signal</keyword>
<dbReference type="Gene3D" id="2.60.40.1080">
    <property type="match status" value="2"/>
</dbReference>
<dbReference type="Pfam" id="PF12733">
    <property type="entry name" value="Cadherin-like"/>
    <property type="match status" value="4"/>
</dbReference>
<proteinExistence type="predicted"/>
<gene>
    <name evidence="6" type="ORF">SAMN05216180_3007</name>
</gene>
<dbReference type="PROSITE" id="PS50835">
    <property type="entry name" value="IG_LIKE"/>
    <property type="match status" value="1"/>
</dbReference>
<dbReference type="SUPFAM" id="SSF51126">
    <property type="entry name" value="Pectin lyase-like"/>
    <property type="match status" value="1"/>
</dbReference>
<dbReference type="InterPro" id="IPR025883">
    <property type="entry name" value="Cadherin-like_domain"/>
</dbReference>
<dbReference type="InterPro" id="IPR011081">
    <property type="entry name" value="Big_4"/>
</dbReference>
<dbReference type="InterPro" id="IPR006626">
    <property type="entry name" value="PbH1"/>
</dbReference>
<dbReference type="Pfam" id="PF02368">
    <property type="entry name" value="Big_2"/>
    <property type="match status" value="1"/>
</dbReference>
<keyword evidence="3" id="KW-0472">Membrane</keyword>
<dbReference type="InterPro" id="IPR011050">
    <property type="entry name" value="Pectin_lyase_fold/virulence"/>
</dbReference>
<dbReference type="SUPFAM" id="SSF49373">
    <property type="entry name" value="Invasin/intimin cell-adhesion fragments"/>
    <property type="match status" value="1"/>
</dbReference>
<feature type="region of interest" description="Disordered" evidence="2">
    <location>
        <begin position="2161"/>
        <end position="2202"/>
    </location>
</feature>
<dbReference type="InterPro" id="IPR038335">
    <property type="entry name" value="ACP_C_sf"/>
</dbReference>
<dbReference type="InterPro" id="IPR009784">
    <property type="entry name" value="DUF1349"/>
</dbReference>
<feature type="domain" description="Ig-like" evidence="5">
    <location>
        <begin position="1761"/>
        <end position="1856"/>
    </location>
</feature>
<dbReference type="InterPro" id="IPR036179">
    <property type="entry name" value="Ig-like_dom_sf"/>
</dbReference>
<dbReference type="InterPro" id="IPR038637">
    <property type="entry name" value="NPCBM_sf"/>
</dbReference>
<dbReference type="Pfam" id="PF07554">
    <property type="entry name" value="FIVAR"/>
    <property type="match status" value="3"/>
</dbReference>
<keyword evidence="3" id="KW-0812">Transmembrane</keyword>
<dbReference type="STRING" id="474960.SAMN05216180_3007"/>
<evidence type="ECO:0000256" key="2">
    <source>
        <dbReference type="SAM" id="MobiDB-lite"/>
    </source>
</evidence>
<dbReference type="SUPFAM" id="SSF49785">
    <property type="entry name" value="Galactose-binding domain-like"/>
    <property type="match status" value="1"/>
</dbReference>
<dbReference type="Gene3D" id="1.20.1270.150">
    <property type="entry name" value="Surface Active Protein"/>
    <property type="match status" value="3"/>
</dbReference>
<keyword evidence="1" id="KW-0175">Coiled coil</keyword>
<keyword evidence="7" id="KW-1185">Reference proteome</keyword>
<dbReference type="InterPro" id="IPR013222">
    <property type="entry name" value="Glyco_hyd_98_carb-bd"/>
</dbReference>
<dbReference type="Pfam" id="PF07081">
    <property type="entry name" value="DUF1349"/>
    <property type="match status" value="1"/>
</dbReference>
<feature type="chain" id="PRO_5011593872" evidence="4">
    <location>
        <begin position="34"/>
        <end position="2478"/>
    </location>
</feature>
<dbReference type="Gene3D" id="2.60.40.10">
    <property type="entry name" value="Immunoglobulins"/>
    <property type="match status" value="1"/>
</dbReference>
<dbReference type="Gene3D" id="2.60.120.1060">
    <property type="entry name" value="NPCBM/NEW2 domain"/>
    <property type="match status" value="1"/>
</dbReference>
<evidence type="ECO:0000256" key="1">
    <source>
        <dbReference type="SAM" id="Coils"/>
    </source>
</evidence>
<dbReference type="InterPro" id="IPR008964">
    <property type="entry name" value="Invasin/intimin_cell_adhesion"/>
</dbReference>
<evidence type="ECO:0000256" key="4">
    <source>
        <dbReference type="SAM" id="SignalP"/>
    </source>
</evidence>
<name>A0A1H8EG39_9FIRM</name>
<feature type="transmembrane region" description="Helical" evidence="3">
    <location>
        <begin position="2451"/>
        <end position="2471"/>
    </location>
</feature>
<feature type="region of interest" description="Disordered" evidence="2">
    <location>
        <begin position="2361"/>
        <end position="2388"/>
    </location>
</feature>
<keyword evidence="3" id="KW-1133">Transmembrane helix</keyword>
<dbReference type="EMBL" id="FOCG01000008">
    <property type="protein sequence ID" value="SEN18465.1"/>
    <property type="molecule type" value="Genomic_DNA"/>
</dbReference>
<feature type="signal peptide" evidence="4">
    <location>
        <begin position="1"/>
        <end position="33"/>
    </location>
</feature>
<organism evidence="6 7">
    <name type="scientific">Hydrogenoanaerobacterium saccharovorans</name>
    <dbReference type="NCBI Taxonomy" id="474960"/>
    <lineage>
        <taxon>Bacteria</taxon>
        <taxon>Bacillati</taxon>
        <taxon>Bacillota</taxon>
        <taxon>Clostridia</taxon>
        <taxon>Eubacteriales</taxon>
        <taxon>Oscillospiraceae</taxon>
        <taxon>Hydrogenoanaerobacterium</taxon>
    </lineage>
</organism>
<dbReference type="Pfam" id="PF08305">
    <property type="entry name" value="NPCBM"/>
    <property type="match status" value="1"/>
</dbReference>
<dbReference type="SMART" id="SM00710">
    <property type="entry name" value="PbH1"/>
    <property type="match status" value="4"/>
</dbReference>
<protein>
    <submittedName>
        <fullName evidence="6">Uncharacterized Sugar-binding Domain</fullName>
    </submittedName>
</protein>
<dbReference type="InterPro" id="IPR003599">
    <property type="entry name" value="Ig_sub"/>
</dbReference>
<dbReference type="InterPro" id="IPR003343">
    <property type="entry name" value="Big_2"/>
</dbReference>
<dbReference type="SMART" id="SM00635">
    <property type="entry name" value="BID_2"/>
    <property type="match status" value="2"/>
</dbReference>
<accession>A0A1H8EG39</accession>
<dbReference type="SMART" id="SM00409">
    <property type="entry name" value="IG"/>
    <property type="match status" value="1"/>
</dbReference>
<dbReference type="SUPFAM" id="SSF49899">
    <property type="entry name" value="Concanavalin A-like lectins/glucanases"/>
    <property type="match status" value="1"/>
</dbReference>
<dbReference type="Proteomes" id="UP000199158">
    <property type="component" value="Unassembled WGS sequence"/>
</dbReference>
<feature type="compositionally biased region" description="Polar residues" evidence="2">
    <location>
        <begin position="2187"/>
        <end position="2202"/>
    </location>
</feature>
<dbReference type="PROSITE" id="PS51257">
    <property type="entry name" value="PROKAR_LIPOPROTEIN"/>
    <property type="match status" value="1"/>
</dbReference>
<dbReference type="Gene3D" id="2.160.20.10">
    <property type="entry name" value="Single-stranded right-handed beta-helix, Pectin lyase-like"/>
    <property type="match status" value="1"/>
</dbReference>
<dbReference type="Pfam" id="PF07532">
    <property type="entry name" value="Big_4"/>
    <property type="match status" value="1"/>
</dbReference>
<reference evidence="6 7" key="1">
    <citation type="submission" date="2016-10" db="EMBL/GenBank/DDBJ databases">
        <authorList>
            <person name="de Groot N.N."/>
        </authorList>
    </citation>
    <scope>NUCLEOTIDE SEQUENCE [LARGE SCALE GENOMIC DNA]</scope>
    <source>
        <strain evidence="6 7">CGMCC 1.5070</strain>
    </source>
</reference>